<name>A0AAN9L6Q3_CANGL</name>
<proteinExistence type="predicted"/>
<protein>
    <submittedName>
        <fullName evidence="2">Uncharacterized protein</fullName>
    </submittedName>
</protein>
<dbReference type="EMBL" id="JAYMYQ010000005">
    <property type="protein sequence ID" value="KAK7329167.1"/>
    <property type="molecule type" value="Genomic_DNA"/>
</dbReference>
<keyword evidence="1" id="KW-0472">Membrane</keyword>
<accession>A0AAN9L6Q3</accession>
<evidence type="ECO:0000313" key="2">
    <source>
        <dbReference type="EMBL" id="KAK7329167.1"/>
    </source>
</evidence>
<evidence type="ECO:0000256" key="1">
    <source>
        <dbReference type="SAM" id="Phobius"/>
    </source>
</evidence>
<dbReference type="AlphaFoldDB" id="A0AAN9L6Q3"/>
<comment type="caution">
    <text evidence="2">The sequence shown here is derived from an EMBL/GenBank/DDBJ whole genome shotgun (WGS) entry which is preliminary data.</text>
</comment>
<feature type="transmembrane region" description="Helical" evidence="1">
    <location>
        <begin position="130"/>
        <end position="149"/>
    </location>
</feature>
<dbReference type="Proteomes" id="UP001367508">
    <property type="component" value="Unassembled WGS sequence"/>
</dbReference>
<reference evidence="2 3" key="1">
    <citation type="submission" date="2024-01" db="EMBL/GenBank/DDBJ databases">
        <title>The genomes of 5 underutilized Papilionoideae crops provide insights into root nodulation and disease resistanc.</title>
        <authorList>
            <person name="Jiang F."/>
        </authorList>
    </citation>
    <scope>NUCLEOTIDE SEQUENCE [LARGE SCALE GENOMIC DNA]</scope>
    <source>
        <strain evidence="2">LVBAO_FW01</strain>
        <tissue evidence="2">Leaves</tissue>
    </source>
</reference>
<keyword evidence="1" id="KW-0812">Transmembrane</keyword>
<gene>
    <name evidence="2" type="ORF">VNO77_23317</name>
</gene>
<keyword evidence="1" id="KW-1133">Transmembrane helix</keyword>
<keyword evidence="3" id="KW-1185">Reference proteome</keyword>
<feature type="transmembrane region" description="Helical" evidence="1">
    <location>
        <begin position="169"/>
        <end position="196"/>
    </location>
</feature>
<sequence length="334" mass="36730">MVLAGQSRFAFDTDLDDQKLDTIGLRAFQDTLYSDLCSSYEPHEDVSSAVSIFQGLNIENLHKSFDTHNGGSNSTTSAILISNHLSKSGLEEKSKVVNDSSAWCLDASSVYHDDEQFGSKIQNQILLKELLSILLLSCGVGFTGIMAQFKLLSLSILFINLGQKDSTILLVPVLILLLLPLHQFGYPSFIASTCCVPHQLLQRKLMFLVSALATFDRGASREMKGLTSVTNDHKSLNSPAVSKSDCGFQMQSALGHHDSDTSVNSPGSVAPPLESFPDLIRGIPSFRYKFNPSSFGLDIEGSNLDSTCFCPICFISYGSLYEFTYHNWARWPRS</sequence>
<evidence type="ECO:0000313" key="3">
    <source>
        <dbReference type="Proteomes" id="UP001367508"/>
    </source>
</evidence>
<organism evidence="2 3">
    <name type="scientific">Canavalia gladiata</name>
    <name type="common">Sword bean</name>
    <name type="synonym">Dolichos gladiatus</name>
    <dbReference type="NCBI Taxonomy" id="3824"/>
    <lineage>
        <taxon>Eukaryota</taxon>
        <taxon>Viridiplantae</taxon>
        <taxon>Streptophyta</taxon>
        <taxon>Embryophyta</taxon>
        <taxon>Tracheophyta</taxon>
        <taxon>Spermatophyta</taxon>
        <taxon>Magnoliopsida</taxon>
        <taxon>eudicotyledons</taxon>
        <taxon>Gunneridae</taxon>
        <taxon>Pentapetalae</taxon>
        <taxon>rosids</taxon>
        <taxon>fabids</taxon>
        <taxon>Fabales</taxon>
        <taxon>Fabaceae</taxon>
        <taxon>Papilionoideae</taxon>
        <taxon>50 kb inversion clade</taxon>
        <taxon>NPAAA clade</taxon>
        <taxon>indigoferoid/millettioid clade</taxon>
        <taxon>Phaseoleae</taxon>
        <taxon>Canavalia</taxon>
    </lineage>
</organism>